<keyword evidence="9" id="KW-1185">Reference proteome</keyword>
<dbReference type="Gene3D" id="1.10.8.60">
    <property type="match status" value="1"/>
</dbReference>
<dbReference type="InterPro" id="IPR002197">
    <property type="entry name" value="HTH_Fis"/>
</dbReference>
<dbReference type="PROSITE" id="PS00675">
    <property type="entry name" value="SIGMA54_INTERACT_1"/>
    <property type="match status" value="1"/>
</dbReference>
<dbReference type="CDD" id="cd00130">
    <property type="entry name" value="PAS"/>
    <property type="match status" value="1"/>
</dbReference>
<keyword evidence="2" id="KW-0067">ATP-binding</keyword>
<dbReference type="InterPro" id="IPR027417">
    <property type="entry name" value="P-loop_NTPase"/>
</dbReference>
<keyword evidence="1" id="KW-0547">Nucleotide-binding</keyword>
<dbReference type="AlphaFoldDB" id="A0A1W1HFX9"/>
<proteinExistence type="predicted"/>
<feature type="domain" description="PAS" evidence="7">
    <location>
        <begin position="20"/>
        <end position="65"/>
    </location>
</feature>
<dbReference type="Gene3D" id="3.40.50.300">
    <property type="entry name" value="P-loop containing nucleotide triphosphate hydrolases"/>
    <property type="match status" value="1"/>
</dbReference>
<dbReference type="NCBIfam" id="TIGR00229">
    <property type="entry name" value="sensory_box"/>
    <property type="match status" value="1"/>
</dbReference>
<feature type="domain" description="Sigma-54 factor interaction" evidence="6">
    <location>
        <begin position="160"/>
        <end position="390"/>
    </location>
</feature>
<dbReference type="FunFam" id="3.40.50.300:FF:000006">
    <property type="entry name" value="DNA-binding transcriptional regulator NtrC"/>
    <property type="match status" value="1"/>
</dbReference>
<evidence type="ECO:0000259" key="6">
    <source>
        <dbReference type="PROSITE" id="PS50045"/>
    </source>
</evidence>
<dbReference type="Gene3D" id="1.10.10.60">
    <property type="entry name" value="Homeodomain-like"/>
    <property type="match status" value="1"/>
</dbReference>
<evidence type="ECO:0000256" key="2">
    <source>
        <dbReference type="ARBA" id="ARBA00022840"/>
    </source>
</evidence>
<dbReference type="GO" id="GO:0005524">
    <property type="term" value="F:ATP binding"/>
    <property type="evidence" value="ECO:0007669"/>
    <property type="project" value="UniProtKB-KW"/>
</dbReference>
<dbReference type="CDD" id="cd00009">
    <property type="entry name" value="AAA"/>
    <property type="match status" value="1"/>
</dbReference>
<dbReference type="EMBL" id="FWEV01000224">
    <property type="protein sequence ID" value="SLM31384.1"/>
    <property type="molecule type" value="Genomic_DNA"/>
</dbReference>
<dbReference type="Pfam" id="PF00989">
    <property type="entry name" value="PAS"/>
    <property type="match status" value="1"/>
</dbReference>
<evidence type="ECO:0000259" key="7">
    <source>
        <dbReference type="PROSITE" id="PS50112"/>
    </source>
</evidence>
<dbReference type="STRING" id="1246637.MTBBW1_300115"/>
<dbReference type="SUPFAM" id="SSF46689">
    <property type="entry name" value="Homeodomain-like"/>
    <property type="match status" value="1"/>
</dbReference>
<dbReference type="PROSITE" id="PS50045">
    <property type="entry name" value="SIGMA54_INTERACT_4"/>
    <property type="match status" value="1"/>
</dbReference>
<evidence type="ECO:0000256" key="1">
    <source>
        <dbReference type="ARBA" id="ARBA00022741"/>
    </source>
</evidence>
<dbReference type="Pfam" id="PF25601">
    <property type="entry name" value="AAA_lid_14"/>
    <property type="match status" value="1"/>
</dbReference>
<dbReference type="SMART" id="SM00091">
    <property type="entry name" value="PAS"/>
    <property type="match status" value="1"/>
</dbReference>
<dbReference type="InterPro" id="IPR025944">
    <property type="entry name" value="Sigma_54_int_dom_CS"/>
</dbReference>
<dbReference type="Pfam" id="PF00158">
    <property type="entry name" value="Sigma54_activat"/>
    <property type="match status" value="1"/>
</dbReference>
<evidence type="ECO:0000256" key="4">
    <source>
        <dbReference type="ARBA" id="ARBA00023163"/>
    </source>
</evidence>
<evidence type="ECO:0000313" key="8">
    <source>
        <dbReference type="EMBL" id="SLM31384.1"/>
    </source>
</evidence>
<gene>
    <name evidence="8" type="ORF">MTBBW1_300115</name>
</gene>
<dbReference type="SMART" id="SM00382">
    <property type="entry name" value="AAA"/>
    <property type="match status" value="1"/>
</dbReference>
<name>A0A1W1HFX9_9BACT</name>
<dbReference type="PRINTS" id="PR01590">
    <property type="entry name" value="HTHFIS"/>
</dbReference>
<dbReference type="GO" id="GO:0043565">
    <property type="term" value="F:sequence-specific DNA binding"/>
    <property type="evidence" value="ECO:0007669"/>
    <property type="project" value="InterPro"/>
</dbReference>
<organism evidence="8 9">
    <name type="scientific">Desulfamplus magnetovallimortis</name>
    <dbReference type="NCBI Taxonomy" id="1246637"/>
    <lineage>
        <taxon>Bacteria</taxon>
        <taxon>Pseudomonadati</taxon>
        <taxon>Thermodesulfobacteriota</taxon>
        <taxon>Desulfobacteria</taxon>
        <taxon>Desulfobacterales</taxon>
        <taxon>Desulfobacteraceae</taxon>
        <taxon>Desulfamplus</taxon>
    </lineage>
</organism>
<keyword evidence="5" id="KW-0175">Coiled coil</keyword>
<dbReference type="InterPro" id="IPR058031">
    <property type="entry name" value="AAA_lid_NorR"/>
</dbReference>
<dbReference type="OrthoDB" id="9814761at2"/>
<dbReference type="SUPFAM" id="SSF52540">
    <property type="entry name" value="P-loop containing nucleoside triphosphate hydrolases"/>
    <property type="match status" value="1"/>
</dbReference>
<accession>A0A1W1HFX9</accession>
<dbReference type="InterPro" id="IPR035965">
    <property type="entry name" value="PAS-like_dom_sf"/>
</dbReference>
<dbReference type="InterPro" id="IPR013767">
    <property type="entry name" value="PAS_fold"/>
</dbReference>
<reference evidence="8 9" key="1">
    <citation type="submission" date="2017-03" db="EMBL/GenBank/DDBJ databases">
        <authorList>
            <person name="Afonso C.L."/>
            <person name="Miller P.J."/>
            <person name="Scott M.A."/>
            <person name="Spackman E."/>
            <person name="Goraichik I."/>
            <person name="Dimitrov K.M."/>
            <person name="Suarez D.L."/>
            <person name="Swayne D.E."/>
        </authorList>
    </citation>
    <scope>NUCLEOTIDE SEQUENCE [LARGE SCALE GENOMIC DNA]</scope>
    <source>
        <strain evidence="8">PRJEB14757</strain>
    </source>
</reference>
<dbReference type="Pfam" id="PF02954">
    <property type="entry name" value="HTH_8"/>
    <property type="match status" value="1"/>
</dbReference>
<dbReference type="GO" id="GO:0006355">
    <property type="term" value="P:regulation of DNA-templated transcription"/>
    <property type="evidence" value="ECO:0007669"/>
    <property type="project" value="InterPro"/>
</dbReference>
<dbReference type="Gene3D" id="3.30.450.20">
    <property type="entry name" value="PAS domain"/>
    <property type="match status" value="1"/>
</dbReference>
<dbReference type="InterPro" id="IPR002078">
    <property type="entry name" value="Sigma_54_int"/>
</dbReference>
<dbReference type="PANTHER" id="PTHR32071">
    <property type="entry name" value="TRANSCRIPTIONAL REGULATORY PROTEIN"/>
    <property type="match status" value="1"/>
</dbReference>
<dbReference type="PROSITE" id="PS50112">
    <property type="entry name" value="PAS"/>
    <property type="match status" value="1"/>
</dbReference>
<keyword evidence="3" id="KW-0805">Transcription regulation</keyword>
<dbReference type="SUPFAM" id="SSF55785">
    <property type="entry name" value="PYP-like sensor domain (PAS domain)"/>
    <property type="match status" value="1"/>
</dbReference>
<dbReference type="InterPro" id="IPR009057">
    <property type="entry name" value="Homeodomain-like_sf"/>
</dbReference>
<protein>
    <submittedName>
        <fullName evidence="8">Sigma-54 dependent transcriptional regulator</fullName>
    </submittedName>
</protein>
<dbReference type="InterPro" id="IPR025662">
    <property type="entry name" value="Sigma_54_int_dom_ATP-bd_1"/>
</dbReference>
<dbReference type="PANTHER" id="PTHR32071:SF57">
    <property type="entry name" value="C4-DICARBOXYLATE TRANSPORT TRANSCRIPTIONAL REGULATORY PROTEIN DCTD"/>
    <property type="match status" value="1"/>
</dbReference>
<dbReference type="Proteomes" id="UP000191931">
    <property type="component" value="Unassembled WGS sequence"/>
</dbReference>
<feature type="coiled-coil region" evidence="5">
    <location>
        <begin position="126"/>
        <end position="153"/>
    </location>
</feature>
<dbReference type="PROSITE" id="PS00688">
    <property type="entry name" value="SIGMA54_INTERACT_3"/>
    <property type="match status" value="1"/>
</dbReference>
<evidence type="ECO:0000313" key="9">
    <source>
        <dbReference type="Proteomes" id="UP000191931"/>
    </source>
</evidence>
<dbReference type="InterPro" id="IPR003593">
    <property type="entry name" value="AAA+_ATPase"/>
</dbReference>
<keyword evidence="4" id="KW-0804">Transcription</keyword>
<evidence type="ECO:0000256" key="5">
    <source>
        <dbReference type="SAM" id="Coils"/>
    </source>
</evidence>
<sequence length="490" mass="55851">MIIPQDTSITQRETPFFKEDVALYHDMFDSFKNGIIITDAEGIVFYINSSYCKFLDLDRDKQMGKHCQEVVENSRMHIVAKTGKAEVNHIQDIKGVKTVVQRIPVKRDGKVIAVFGLVMFSDVREVGKLARKIDSLEYKVKLYEEELLNLRATRYTFESILGESEGMRSLKMEALRATANTYPVLITGESGTGKELFAQAIHQGSDRKIYPFVRINCAAIPKDLLESELFGYDKGAFTGARPGGKPGKFELAHRGTIFLDEIGDMPLEMQPKILRVLEEKEFERIGGSKLITSDFRLIAATNRHLEDMMEEGTFRTDLFYRLNVIPLSVPPLRERGSDILLLAEALLKKLSEEADMQGIRISQHARNALASYHWPGNVRELVNVLERTLSRLDGDTIQRSDLPFYIHNRPHKALRDGDAQLNTNGTKQREMDKNRDRNVQGLRSIQMESEKEAVIQALDLCGNNKSKAAKMLGIHRTMLYRKMKKYHLEL</sequence>
<dbReference type="InterPro" id="IPR000014">
    <property type="entry name" value="PAS"/>
</dbReference>
<evidence type="ECO:0000256" key="3">
    <source>
        <dbReference type="ARBA" id="ARBA00023015"/>
    </source>
</evidence>